<gene>
    <name evidence="1" type="ORF">BSAL_93260</name>
</gene>
<dbReference type="EMBL" id="CYKH01001310">
    <property type="protein sequence ID" value="CUG86462.1"/>
    <property type="molecule type" value="Genomic_DNA"/>
</dbReference>
<organism evidence="1 2">
    <name type="scientific">Bodo saltans</name>
    <name type="common">Flagellated protozoan</name>
    <dbReference type="NCBI Taxonomy" id="75058"/>
    <lineage>
        <taxon>Eukaryota</taxon>
        <taxon>Discoba</taxon>
        <taxon>Euglenozoa</taxon>
        <taxon>Kinetoplastea</taxon>
        <taxon>Metakinetoplastina</taxon>
        <taxon>Eubodonida</taxon>
        <taxon>Bodonidae</taxon>
        <taxon>Bodo</taxon>
    </lineage>
</organism>
<dbReference type="VEuPathDB" id="TriTrypDB:BSAL_93260"/>
<evidence type="ECO:0000313" key="1">
    <source>
        <dbReference type="EMBL" id="CUG86462.1"/>
    </source>
</evidence>
<sequence>MTQHTYKALTEEPDYEMLCEDMHCVPFCTGAELKGVQGTVTLYSLTPVELAGRVFKPIPGTEPYVTEGGQEVVSQKSGSSSIALETSTSMTVLRKVVEDLLGFLPNMAEKDK</sequence>
<evidence type="ECO:0000313" key="2">
    <source>
        <dbReference type="Proteomes" id="UP000051952"/>
    </source>
</evidence>
<dbReference type="Proteomes" id="UP000051952">
    <property type="component" value="Unassembled WGS sequence"/>
</dbReference>
<accession>A0A0S4J932</accession>
<feature type="non-terminal residue" evidence="1">
    <location>
        <position position="112"/>
    </location>
</feature>
<proteinExistence type="predicted"/>
<reference evidence="2" key="1">
    <citation type="submission" date="2015-09" db="EMBL/GenBank/DDBJ databases">
        <authorList>
            <consortium name="Pathogen Informatics"/>
        </authorList>
    </citation>
    <scope>NUCLEOTIDE SEQUENCE [LARGE SCALE GENOMIC DNA]</scope>
    <source>
        <strain evidence="2">Lake Konstanz</strain>
    </source>
</reference>
<name>A0A0S4J932_BODSA</name>
<keyword evidence="2" id="KW-1185">Reference proteome</keyword>
<dbReference type="AlphaFoldDB" id="A0A0S4J932"/>
<protein>
    <submittedName>
        <fullName evidence="1">Uncharacterized protein</fullName>
    </submittedName>
</protein>